<keyword evidence="2" id="KW-1185">Reference proteome</keyword>
<dbReference type="RefSeq" id="WP_100277059.1">
    <property type="nucleotide sequence ID" value="NZ_CP018799.1"/>
</dbReference>
<organism evidence="1 2">
    <name type="scientific">Mariprofundus aestuarium</name>
    <dbReference type="NCBI Taxonomy" id="1921086"/>
    <lineage>
        <taxon>Bacteria</taxon>
        <taxon>Pseudomonadati</taxon>
        <taxon>Pseudomonadota</taxon>
        <taxon>Candidatius Mariprofundia</taxon>
        <taxon>Mariprofundales</taxon>
        <taxon>Mariprofundaceae</taxon>
        <taxon>Mariprofundus</taxon>
    </lineage>
</organism>
<dbReference type="KEGG" id="maes:Ga0123461_0703"/>
<evidence type="ECO:0008006" key="3">
    <source>
        <dbReference type="Google" id="ProtNLM"/>
    </source>
</evidence>
<dbReference type="OrthoDB" id="9805811at2"/>
<reference evidence="1 2" key="1">
    <citation type="submission" date="2016-12" db="EMBL/GenBank/DDBJ databases">
        <title>Isolation and genomic insights into novel planktonic Zetaproteobacteria from stratified waters of the Chesapeake Bay.</title>
        <authorList>
            <person name="McAllister S.M."/>
            <person name="Kato S."/>
            <person name="Chan C.S."/>
            <person name="Chiu B.K."/>
            <person name="Field E.K."/>
        </authorList>
    </citation>
    <scope>NUCLEOTIDE SEQUENCE [LARGE SCALE GENOMIC DNA]</scope>
    <source>
        <strain evidence="1 2">CP-5</strain>
    </source>
</reference>
<protein>
    <recommendedName>
        <fullName evidence="3">Methyl-accepting chemotaxis protein</fullName>
    </recommendedName>
</protein>
<dbReference type="Proteomes" id="UP000231701">
    <property type="component" value="Chromosome"/>
</dbReference>
<name>A0A2K8KYZ9_MARES</name>
<accession>A0A2K8KYZ9</accession>
<gene>
    <name evidence="1" type="ORF">Ga0123461_0703</name>
</gene>
<sequence>MSENLFSWPKQAAFGRVLPKTKIYEHVKPTQAVKELFVRQVEQIVWQYKLAPETIHLSATKSVPEIQVFSIKQKTDTLSNEVLRCIDQAVQFPIIFELKYEDKISMKACYKRPNEADRNKWVRSEYFSSDWLNTDSDRVPLPMSLDLGSLYGHLLEALIPVDARQGESLSTFTARIERMHAKQREMDKLAGRLANEKQFNRKVEINAQLRGLRSELEELKAHEA</sequence>
<evidence type="ECO:0000313" key="2">
    <source>
        <dbReference type="Proteomes" id="UP000231701"/>
    </source>
</evidence>
<dbReference type="AlphaFoldDB" id="A0A2K8KYZ9"/>
<dbReference type="EMBL" id="CP018799">
    <property type="protein sequence ID" value="ATX79129.1"/>
    <property type="molecule type" value="Genomic_DNA"/>
</dbReference>
<evidence type="ECO:0000313" key="1">
    <source>
        <dbReference type="EMBL" id="ATX79129.1"/>
    </source>
</evidence>
<dbReference type="InterPro" id="IPR025503">
    <property type="entry name" value="DUF4391"/>
</dbReference>
<proteinExistence type="predicted"/>
<dbReference type="Pfam" id="PF14335">
    <property type="entry name" value="DUF4391"/>
    <property type="match status" value="1"/>
</dbReference>